<dbReference type="PANTHER" id="PTHR43036">
    <property type="entry name" value="OSJNBB0011N17.9 PROTEIN"/>
    <property type="match status" value="1"/>
</dbReference>
<dbReference type="OrthoDB" id="65624at2"/>
<evidence type="ECO:0000259" key="2">
    <source>
        <dbReference type="Pfam" id="PF08241"/>
    </source>
</evidence>
<dbReference type="PANTHER" id="PTHR43036:SF2">
    <property type="entry name" value="OS04G0481300 PROTEIN"/>
    <property type="match status" value="1"/>
</dbReference>
<evidence type="ECO:0000313" key="3">
    <source>
        <dbReference type="EMBL" id="BAN00760.1"/>
    </source>
</evidence>
<dbReference type="SUPFAM" id="SSF53335">
    <property type="entry name" value="S-adenosyl-L-methionine-dependent methyltransferases"/>
    <property type="match status" value="1"/>
</dbReference>
<reference evidence="3 4" key="1">
    <citation type="journal article" date="2013" name="Int. J. Syst. Evol. Microbiol.">
        <title>Ilumatobacter nonamiense sp. nov. and Ilumatobacter coccineum sp. nov., isolated from seashore sand.</title>
        <authorList>
            <person name="Matsumoto A."/>
            <person name="Kasai H."/>
            <person name="Matsuo Y."/>
            <person name="Shizuri Y."/>
            <person name="Ichikawa N."/>
            <person name="Fujita N."/>
            <person name="Omura S."/>
            <person name="Takahashi Y."/>
        </authorList>
    </citation>
    <scope>NUCLEOTIDE SEQUENCE [LARGE SCALE GENOMIC DNA]</scope>
    <source>
        <strain evidence="4">NBRC 103263 / KCTC 29153 / YM16-304</strain>
    </source>
</reference>
<gene>
    <name evidence="3" type="ORF">YM304_04460</name>
</gene>
<proteinExistence type="predicted"/>
<dbReference type="Gene3D" id="3.40.50.150">
    <property type="entry name" value="Vaccinia Virus protein VP39"/>
    <property type="match status" value="1"/>
</dbReference>
<dbReference type="InterPro" id="IPR013216">
    <property type="entry name" value="Methyltransf_11"/>
</dbReference>
<evidence type="ECO:0000313" key="4">
    <source>
        <dbReference type="Proteomes" id="UP000011863"/>
    </source>
</evidence>
<dbReference type="CDD" id="cd02440">
    <property type="entry name" value="AdoMet_MTases"/>
    <property type="match status" value="1"/>
</dbReference>
<dbReference type="Proteomes" id="UP000011863">
    <property type="component" value="Chromosome"/>
</dbReference>
<dbReference type="InterPro" id="IPR029063">
    <property type="entry name" value="SAM-dependent_MTases_sf"/>
</dbReference>
<feature type="domain" description="Methyltransferase type 11" evidence="2">
    <location>
        <begin position="96"/>
        <end position="150"/>
    </location>
</feature>
<protein>
    <recommendedName>
        <fullName evidence="2">Methyltransferase type 11 domain-containing protein</fullName>
    </recommendedName>
</protein>
<name>A0A6C7E1D9_ILUCY</name>
<feature type="compositionally biased region" description="Basic and acidic residues" evidence="1">
    <location>
        <begin position="1"/>
        <end position="11"/>
    </location>
</feature>
<feature type="region of interest" description="Disordered" evidence="1">
    <location>
        <begin position="1"/>
        <end position="23"/>
    </location>
</feature>
<evidence type="ECO:0000256" key="1">
    <source>
        <dbReference type="SAM" id="MobiDB-lite"/>
    </source>
</evidence>
<keyword evidence="4" id="KW-1185">Reference proteome</keyword>
<accession>A0A6C7E1D9</accession>
<dbReference type="AlphaFoldDB" id="A0A6C7E1D9"/>
<organism evidence="3 4">
    <name type="scientific">Ilumatobacter coccineus (strain NBRC 103263 / KCTC 29153 / YM16-304)</name>
    <dbReference type="NCBI Taxonomy" id="1313172"/>
    <lineage>
        <taxon>Bacteria</taxon>
        <taxon>Bacillati</taxon>
        <taxon>Actinomycetota</taxon>
        <taxon>Acidimicrobiia</taxon>
        <taxon>Acidimicrobiales</taxon>
        <taxon>Ilumatobacteraceae</taxon>
        <taxon>Ilumatobacter</taxon>
    </lineage>
</organism>
<dbReference type="KEGG" id="aym:YM304_04460"/>
<dbReference type="Pfam" id="PF08241">
    <property type="entry name" value="Methyltransf_11"/>
    <property type="match status" value="1"/>
</dbReference>
<dbReference type="GO" id="GO:0008757">
    <property type="term" value="F:S-adenosylmethionine-dependent methyltransferase activity"/>
    <property type="evidence" value="ECO:0007669"/>
    <property type="project" value="InterPro"/>
</dbReference>
<sequence length="216" mass="23529">MNDTAARDPHATEFPPGFFSRQDESDDSAFYSFDRFVTHIDDGAIEAVGELYDELGLTGDVLDICSSWISHFSTRPARLTITGMNAAELAANEMADDWTVGDLNVDPALPYPSGKFDAVTCCVSVDYLTRPLDVFTEVARVLRPGGVFACTFSNRCFPTKAIRGWLANDERGRCAIVARYFELTAGFGDPTIAHRNPGAPTDPLYAVWARTASVGA</sequence>
<dbReference type="EMBL" id="AP012057">
    <property type="protein sequence ID" value="BAN00760.1"/>
    <property type="molecule type" value="Genomic_DNA"/>
</dbReference>
<dbReference type="RefSeq" id="WP_015440008.1">
    <property type="nucleotide sequence ID" value="NC_020520.1"/>
</dbReference>